<organism evidence="1 2">
    <name type="scientific">Vitis vinifera</name>
    <name type="common">Grape</name>
    <dbReference type="NCBI Taxonomy" id="29760"/>
    <lineage>
        <taxon>Eukaryota</taxon>
        <taxon>Viridiplantae</taxon>
        <taxon>Streptophyta</taxon>
        <taxon>Embryophyta</taxon>
        <taxon>Tracheophyta</taxon>
        <taxon>Spermatophyta</taxon>
        <taxon>Magnoliopsida</taxon>
        <taxon>eudicotyledons</taxon>
        <taxon>Gunneridae</taxon>
        <taxon>Pentapetalae</taxon>
        <taxon>rosids</taxon>
        <taxon>Vitales</taxon>
        <taxon>Vitaceae</taxon>
        <taxon>Viteae</taxon>
        <taxon>Vitis</taxon>
    </lineage>
</organism>
<dbReference type="SUPFAM" id="SSF52058">
    <property type="entry name" value="L domain-like"/>
    <property type="match status" value="1"/>
</dbReference>
<dbReference type="Proteomes" id="UP000288805">
    <property type="component" value="Unassembled WGS sequence"/>
</dbReference>
<dbReference type="Gene3D" id="3.80.10.10">
    <property type="entry name" value="Ribonuclease Inhibitor"/>
    <property type="match status" value="1"/>
</dbReference>
<name>A0A438GTA6_VITVI</name>
<dbReference type="AlphaFoldDB" id="A0A438GTA6"/>
<evidence type="ECO:0000313" key="2">
    <source>
        <dbReference type="Proteomes" id="UP000288805"/>
    </source>
</evidence>
<dbReference type="EMBL" id="QGNW01000349">
    <property type="protein sequence ID" value="RVW75432.1"/>
    <property type="molecule type" value="Genomic_DNA"/>
</dbReference>
<sequence length="339" mass="36589">MVVTMGRGVGDGKVVDGGTISCTVIFDMVSKRGDIGDARMTFGVVVSGAITFDIVVSRREDIGDDGKVTCSVVVSSREGRGDGRLVDGRVVFGAVTSNIMASMGGNIGDGRVVFDTTCSKGESLGKSDGRGEGGSVEASEGLHHEGLTTLEAFYILKCPELRSFPREGLPTPNLRWFGVYHCKKLKSLPNQMHTLLTSLQSFEIFDCPQLLSFPEGGLPSSLFELSIWSCNNLMTCRTKWGLQRLASLKHFSISEGCEGLWGVESFLEELQLPSTLTSLRIYNFGNLKSIDKGPPEGGLGSSPHFPPLMPTAEMRVFQDLVISSFVVYSLSSGLNFPFC</sequence>
<dbReference type="InterPro" id="IPR032675">
    <property type="entry name" value="LRR_dom_sf"/>
</dbReference>
<dbReference type="PANTHER" id="PTHR34630">
    <property type="entry name" value="OS11G0677101 PROTEIN"/>
    <property type="match status" value="1"/>
</dbReference>
<comment type="caution">
    <text evidence="1">The sequence shown here is derived from an EMBL/GenBank/DDBJ whole genome shotgun (WGS) entry which is preliminary data.</text>
</comment>
<gene>
    <name evidence="1" type="primary">VvCHDp000512_0</name>
    <name evidence="1" type="ORF">CK203_060519</name>
</gene>
<dbReference type="PANTHER" id="PTHR34630:SF114">
    <property type="entry name" value="DISEASE RESISTANCE PROTEIN RGA3"/>
    <property type="match status" value="1"/>
</dbReference>
<protein>
    <submittedName>
        <fullName evidence="1">Putative disease resistance protein</fullName>
    </submittedName>
</protein>
<evidence type="ECO:0000313" key="1">
    <source>
        <dbReference type="EMBL" id="RVW75432.1"/>
    </source>
</evidence>
<reference evidence="1 2" key="1">
    <citation type="journal article" date="2018" name="PLoS Genet.">
        <title>Population sequencing reveals clonal diversity and ancestral inbreeding in the grapevine cultivar Chardonnay.</title>
        <authorList>
            <person name="Roach M.J."/>
            <person name="Johnson D.L."/>
            <person name="Bohlmann J."/>
            <person name="van Vuuren H.J."/>
            <person name="Jones S.J."/>
            <person name="Pretorius I.S."/>
            <person name="Schmidt S.A."/>
            <person name="Borneman A.R."/>
        </authorList>
    </citation>
    <scope>NUCLEOTIDE SEQUENCE [LARGE SCALE GENOMIC DNA]</scope>
    <source>
        <strain evidence="2">cv. Chardonnay</strain>
        <tissue evidence="1">Leaf</tissue>
    </source>
</reference>
<accession>A0A438GTA6</accession>
<proteinExistence type="predicted"/>